<feature type="signal peptide" evidence="2">
    <location>
        <begin position="1"/>
        <end position="18"/>
    </location>
</feature>
<feature type="chain" id="PRO_5042568338" description="Intracellular proteinase inhibitor BsuPI domain-containing protein" evidence="2">
    <location>
        <begin position="19"/>
        <end position="201"/>
    </location>
</feature>
<dbReference type="PROSITE" id="PS51257">
    <property type="entry name" value="PROKAR_LIPOPROTEIN"/>
    <property type="match status" value="1"/>
</dbReference>
<dbReference type="InterPro" id="IPR038144">
    <property type="entry name" value="IPI"/>
</dbReference>
<dbReference type="Gene3D" id="2.60.40.2360">
    <property type="entry name" value="Intracellular proteinase inhibitor BsuPI"/>
    <property type="match status" value="1"/>
</dbReference>
<accession>A0AAJ8LUR1</accession>
<gene>
    <name evidence="4" type="ORF">FTX54_011845</name>
</gene>
<evidence type="ECO:0000313" key="4">
    <source>
        <dbReference type="EMBL" id="WWD79109.1"/>
    </source>
</evidence>
<feature type="compositionally biased region" description="Acidic residues" evidence="1">
    <location>
        <begin position="42"/>
        <end position="57"/>
    </location>
</feature>
<keyword evidence="2" id="KW-0732">Signal</keyword>
<sequence length="201" mass="22257">MRILLGTLLLLLAACGQAEETETNSSPDQTEEAETNNSQSQEETEPDNGTDIDEADEPGNIAEETNNTPENSGDENAEEEAMPEAINYQAEASLDNDVLHVTMTITNDSDVSQELTFTSAQKYNVRIFDSSGTKKYDFAEDMMFTQAIETDTIEAGESINYDMDWRIEGEPPFEIETELTVSEINGEPAASQDYRETLTVE</sequence>
<organism evidence="4 5">
    <name type="scientific">Alkalicoccus halolimnae</name>
    <dbReference type="NCBI Taxonomy" id="1667239"/>
    <lineage>
        <taxon>Bacteria</taxon>
        <taxon>Bacillati</taxon>
        <taxon>Bacillota</taxon>
        <taxon>Bacilli</taxon>
        <taxon>Bacillales</taxon>
        <taxon>Bacillaceae</taxon>
        <taxon>Alkalicoccus</taxon>
    </lineage>
</organism>
<protein>
    <recommendedName>
        <fullName evidence="3">Intracellular proteinase inhibitor BsuPI domain-containing protein</fullName>
    </recommendedName>
</protein>
<feature type="compositionally biased region" description="Acidic residues" evidence="1">
    <location>
        <begin position="72"/>
        <end position="81"/>
    </location>
</feature>
<evidence type="ECO:0000256" key="1">
    <source>
        <dbReference type="SAM" id="MobiDB-lite"/>
    </source>
</evidence>
<dbReference type="RefSeq" id="WP_187254518.1">
    <property type="nucleotide sequence ID" value="NZ_CP144914.1"/>
</dbReference>
<evidence type="ECO:0000259" key="3">
    <source>
        <dbReference type="Pfam" id="PF12690"/>
    </source>
</evidence>
<feature type="domain" description="Intracellular proteinase inhibitor BsuPI" evidence="3">
    <location>
        <begin position="89"/>
        <end position="181"/>
    </location>
</feature>
<evidence type="ECO:0000313" key="5">
    <source>
        <dbReference type="Proteomes" id="UP000321816"/>
    </source>
</evidence>
<dbReference type="EMBL" id="CP144914">
    <property type="protein sequence ID" value="WWD79109.1"/>
    <property type="molecule type" value="Genomic_DNA"/>
</dbReference>
<name>A0AAJ8LUR1_9BACI</name>
<evidence type="ECO:0000256" key="2">
    <source>
        <dbReference type="SAM" id="SignalP"/>
    </source>
</evidence>
<proteinExistence type="predicted"/>
<dbReference type="Pfam" id="PF12690">
    <property type="entry name" value="BsuPI"/>
    <property type="match status" value="1"/>
</dbReference>
<dbReference type="KEGG" id="ahal:FTX54_011845"/>
<dbReference type="InterPro" id="IPR020481">
    <property type="entry name" value="Intracell_prot_inh_BsuPI"/>
</dbReference>
<dbReference type="Proteomes" id="UP000321816">
    <property type="component" value="Chromosome"/>
</dbReference>
<feature type="region of interest" description="Disordered" evidence="1">
    <location>
        <begin position="17"/>
        <end position="81"/>
    </location>
</feature>
<reference evidence="4 5" key="1">
    <citation type="submission" date="2024-01" db="EMBL/GenBank/DDBJ databases">
        <title>Complete Genome Sequence of Alkalicoccus halolimnae BZ-SZ-XJ29T, a Moderately Halophilic Bacterium Isolated from a Salt Lake.</title>
        <authorList>
            <person name="Zhao B."/>
        </authorList>
    </citation>
    <scope>NUCLEOTIDE SEQUENCE [LARGE SCALE GENOMIC DNA]</scope>
    <source>
        <strain evidence="4 5">BZ-SZ-XJ29</strain>
    </source>
</reference>
<dbReference type="AlphaFoldDB" id="A0AAJ8LUR1"/>
<keyword evidence="5" id="KW-1185">Reference proteome</keyword>